<gene>
    <name evidence="1" type="ORF">JAAARDRAFT_193565</name>
</gene>
<organism evidence="1 2">
    <name type="scientific">Jaapia argillacea MUCL 33604</name>
    <dbReference type="NCBI Taxonomy" id="933084"/>
    <lineage>
        <taxon>Eukaryota</taxon>
        <taxon>Fungi</taxon>
        <taxon>Dikarya</taxon>
        <taxon>Basidiomycota</taxon>
        <taxon>Agaricomycotina</taxon>
        <taxon>Agaricomycetes</taxon>
        <taxon>Agaricomycetidae</taxon>
        <taxon>Jaapiales</taxon>
        <taxon>Jaapiaceae</taxon>
        <taxon>Jaapia</taxon>
    </lineage>
</organism>
<dbReference type="Proteomes" id="UP000027265">
    <property type="component" value="Unassembled WGS sequence"/>
</dbReference>
<dbReference type="InParanoid" id="A0A067PTP9"/>
<protein>
    <submittedName>
        <fullName evidence="1">Uncharacterized protein</fullName>
    </submittedName>
</protein>
<accession>A0A067PTP9</accession>
<keyword evidence="2" id="KW-1185">Reference proteome</keyword>
<evidence type="ECO:0000313" key="2">
    <source>
        <dbReference type="Proteomes" id="UP000027265"/>
    </source>
</evidence>
<sequence length="173" mass="20078">MSNPSPRDIQRTRFTLLRLLPIELVDSILHQAEYYTILHSTRPVETTISDSTFCCLRSRRTEKPVKRVVIKVEGHDQGWSSYPADQGTYRGSWTWFEAGIGNKEGGEGERRWGVARNLHAESAWQVHEVVWGEDHELLKSLREGDSIDLYAAARYPGWRNTFRNVEIEVFCWI</sequence>
<dbReference type="STRING" id="933084.A0A067PTP9"/>
<dbReference type="EMBL" id="KL197718">
    <property type="protein sequence ID" value="KDQ58104.1"/>
    <property type="molecule type" value="Genomic_DNA"/>
</dbReference>
<dbReference type="OrthoDB" id="66095at2759"/>
<evidence type="ECO:0000313" key="1">
    <source>
        <dbReference type="EMBL" id="KDQ58104.1"/>
    </source>
</evidence>
<dbReference type="HOGENOM" id="CLU_041809_3_1_1"/>
<dbReference type="AlphaFoldDB" id="A0A067PTP9"/>
<reference evidence="2" key="1">
    <citation type="journal article" date="2014" name="Proc. Natl. Acad. Sci. U.S.A.">
        <title>Extensive sampling of basidiomycete genomes demonstrates inadequacy of the white-rot/brown-rot paradigm for wood decay fungi.</title>
        <authorList>
            <person name="Riley R."/>
            <person name="Salamov A.A."/>
            <person name="Brown D.W."/>
            <person name="Nagy L.G."/>
            <person name="Floudas D."/>
            <person name="Held B.W."/>
            <person name="Levasseur A."/>
            <person name="Lombard V."/>
            <person name="Morin E."/>
            <person name="Otillar R."/>
            <person name="Lindquist E.A."/>
            <person name="Sun H."/>
            <person name="LaButti K.M."/>
            <person name="Schmutz J."/>
            <person name="Jabbour D."/>
            <person name="Luo H."/>
            <person name="Baker S.E."/>
            <person name="Pisabarro A.G."/>
            <person name="Walton J.D."/>
            <person name="Blanchette R.A."/>
            <person name="Henrissat B."/>
            <person name="Martin F."/>
            <person name="Cullen D."/>
            <person name="Hibbett D.S."/>
            <person name="Grigoriev I.V."/>
        </authorList>
    </citation>
    <scope>NUCLEOTIDE SEQUENCE [LARGE SCALE GENOMIC DNA]</scope>
    <source>
        <strain evidence="2">MUCL 33604</strain>
    </source>
</reference>
<proteinExistence type="predicted"/>
<name>A0A067PTP9_9AGAM</name>